<feature type="region of interest" description="Disordered" evidence="1">
    <location>
        <begin position="118"/>
        <end position="138"/>
    </location>
</feature>
<dbReference type="GeneID" id="56038887"/>
<evidence type="ECO:0000313" key="2">
    <source>
        <dbReference type="EMBL" id="QLG63055.1"/>
    </source>
</evidence>
<reference evidence="2 3" key="1">
    <citation type="submission" date="2020-06" db="EMBL/GenBank/DDBJ databases">
        <title>NJ-3-1, isolated from saline soil.</title>
        <authorList>
            <person name="Cui H.L."/>
            <person name="Shi X."/>
        </authorList>
    </citation>
    <scope>NUCLEOTIDE SEQUENCE [LARGE SCALE GENOMIC DNA]</scope>
    <source>
        <strain evidence="2 3">NJ-3-1</strain>
    </source>
</reference>
<evidence type="ECO:0000313" key="3">
    <source>
        <dbReference type="Proteomes" id="UP000509626"/>
    </source>
</evidence>
<dbReference type="AlphaFoldDB" id="A0A7D5LCZ6"/>
<dbReference type="EMBL" id="CP058579">
    <property type="protein sequence ID" value="QLG63055.1"/>
    <property type="molecule type" value="Genomic_DNA"/>
</dbReference>
<sequence length="138" mass="14981">MPEHLRILGEDFEEIPDEALRAAAHAAYHELAERGVDVTGVAPVFDESVVVRQRGVEYTPLEEFAAELSGILALDATAVEGQSVAKIHASKSALEHNEHRLMKEGYNTELYLGGIEEDDPPTLLVHPRPGDLAEASDG</sequence>
<proteinExistence type="predicted"/>
<organism evidence="2 3">
    <name type="scientific">Halorarum salinum</name>
    <dbReference type="NCBI Taxonomy" id="2743089"/>
    <lineage>
        <taxon>Archaea</taxon>
        <taxon>Methanobacteriati</taxon>
        <taxon>Methanobacteriota</taxon>
        <taxon>Stenosarchaea group</taxon>
        <taxon>Halobacteria</taxon>
        <taxon>Halobacteriales</taxon>
        <taxon>Haloferacaceae</taxon>
        <taxon>Halorarum</taxon>
    </lineage>
</organism>
<keyword evidence="3" id="KW-1185">Reference proteome</keyword>
<name>A0A7D5LCZ6_9EURY</name>
<evidence type="ECO:0000256" key="1">
    <source>
        <dbReference type="SAM" id="MobiDB-lite"/>
    </source>
</evidence>
<protein>
    <submittedName>
        <fullName evidence="2">Uncharacterized protein</fullName>
    </submittedName>
</protein>
<dbReference type="KEGG" id="halu:HUG12_15470"/>
<gene>
    <name evidence="2" type="ORF">HUG12_15470</name>
</gene>
<accession>A0A7D5LCZ6</accession>
<dbReference type="RefSeq" id="WP_179269640.1">
    <property type="nucleotide sequence ID" value="NZ_CP058579.1"/>
</dbReference>
<dbReference type="Proteomes" id="UP000509626">
    <property type="component" value="Chromosome"/>
</dbReference>